<dbReference type="AlphaFoldDB" id="A0A151MLR0"/>
<evidence type="ECO:0000313" key="2">
    <source>
        <dbReference type="Proteomes" id="UP000050525"/>
    </source>
</evidence>
<evidence type="ECO:0000313" key="1">
    <source>
        <dbReference type="EMBL" id="KYO25466.1"/>
    </source>
</evidence>
<dbReference type="EMBL" id="AKHW03005770">
    <property type="protein sequence ID" value="KYO25466.1"/>
    <property type="molecule type" value="Genomic_DNA"/>
</dbReference>
<reference evidence="1 2" key="1">
    <citation type="journal article" date="2012" name="Genome Biol.">
        <title>Sequencing three crocodilian genomes to illuminate the evolution of archosaurs and amniotes.</title>
        <authorList>
            <person name="St John J.A."/>
            <person name="Braun E.L."/>
            <person name="Isberg S.R."/>
            <person name="Miles L.G."/>
            <person name="Chong A.Y."/>
            <person name="Gongora J."/>
            <person name="Dalzell P."/>
            <person name="Moran C."/>
            <person name="Bed'hom B."/>
            <person name="Abzhanov A."/>
            <person name="Burgess S.C."/>
            <person name="Cooksey A.M."/>
            <person name="Castoe T.A."/>
            <person name="Crawford N.G."/>
            <person name="Densmore L.D."/>
            <person name="Drew J.C."/>
            <person name="Edwards S.V."/>
            <person name="Faircloth B.C."/>
            <person name="Fujita M.K."/>
            <person name="Greenwold M.J."/>
            <person name="Hoffmann F.G."/>
            <person name="Howard J.M."/>
            <person name="Iguchi T."/>
            <person name="Janes D.E."/>
            <person name="Khan S.Y."/>
            <person name="Kohno S."/>
            <person name="de Koning A.J."/>
            <person name="Lance S.L."/>
            <person name="McCarthy F.M."/>
            <person name="McCormack J.E."/>
            <person name="Merchant M.E."/>
            <person name="Peterson D.G."/>
            <person name="Pollock D.D."/>
            <person name="Pourmand N."/>
            <person name="Raney B.J."/>
            <person name="Roessler K.A."/>
            <person name="Sanford J.R."/>
            <person name="Sawyer R.H."/>
            <person name="Schmidt C.J."/>
            <person name="Triplett E.W."/>
            <person name="Tuberville T.D."/>
            <person name="Venegas-Anaya M."/>
            <person name="Howard J.T."/>
            <person name="Jarvis E.D."/>
            <person name="Guillette L.J.Jr."/>
            <person name="Glenn T.C."/>
            <person name="Green R.E."/>
            <person name="Ray D.A."/>
        </authorList>
    </citation>
    <scope>NUCLEOTIDE SEQUENCE [LARGE SCALE GENOMIC DNA]</scope>
    <source>
        <strain evidence="1">KSC_2009_1</strain>
    </source>
</reference>
<protein>
    <submittedName>
        <fullName evidence="1">Uncharacterized protein</fullName>
    </submittedName>
</protein>
<sequence>MAIHIRLTRKATGPWLYVILHVKDMTGRFAPNTPPGHILMLFYSRRLKHVEGTVRPRALQSKRRRTWILQPMFVLLLRHVKACKFSYLTKQRCNKGEFEMNSMTFPMSPS</sequence>
<keyword evidence="2" id="KW-1185">Reference proteome</keyword>
<name>A0A151MLR0_ALLMI</name>
<organism evidence="1 2">
    <name type="scientific">Alligator mississippiensis</name>
    <name type="common">American alligator</name>
    <dbReference type="NCBI Taxonomy" id="8496"/>
    <lineage>
        <taxon>Eukaryota</taxon>
        <taxon>Metazoa</taxon>
        <taxon>Chordata</taxon>
        <taxon>Craniata</taxon>
        <taxon>Vertebrata</taxon>
        <taxon>Euteleostomi</taxon>
        <taxon>Archelosauria</taxon>
        <taxon>Archosauria</taxon>
        <taxon>Crocodylia</taxon>
        <taxon>Alligatoridae</taxon>
        <taxon>Alligatorinae</taxon>
        <taxon>Alligator</taxon>
    </lineage>
</organism>
<dbReference type="Proteomes" id="UP000050525">
    <property type="component" value="Unassembled WGS sequence"/>
</dbReference>
<comment type="caution">
    <text evidence="1">The sequence shown here is derived from an EMBL/GenBank/DDBJ whole genome shotgun (WGS) entry which is preliminary data.</text>
</comment>
<gene>
    <name evidence="1" type="ORF">Y1Q_0000133</name>
</gene>
<accession>A0A151MLR0</accession>
<proteinExistence type="predicted"/>